<feature type="compositionally biased region" description="Basic and acidic residues" evidence="1">
    <location>
        <begin position="92"/>
        <end position="102"/>
    </location>
</feature>
<dbReference type="Proteomes" id="UP000053989">
    <property type="component" value="Unassembled WGS sequence"/>
</dbReference>
<proteinExistence type="predicted"/>
<sequence length="102" mass="11101">MSKRARAALEEQNEQSKKQKGNDKHPKAAVPAQRTRTSSDSKDSVSASQKSTPPPGIRHQATVEDIPDEDDFFTNNASLTSNHTRPVQARTAQDDLDKTSGG</sequence>
<name>A0A0C3DCY6_9AGAM</name>
<feature type="region of interest" description="Disordered" evidence="1">
    <location>
        <begin position="1"/>
        <end position="102"/>
    </location>
</feature>
<dbReference type="InParanoid" id="A0A0C3DCY6"/>
<keyword evidence="3" id="KW-1185">Reference proteome</keyword>
<feature type="compositionally biased region" description="Basic and acidic residues" evidence="1">
    <location>
        <begin position="14"/>
        <end position="26"/>
    </location>
</feature>
<evidence type="ECO:0000313" key="2">
    <source>
        <dbReference type="EMBL" id="KIM53946.1"/>
    </source>
</evidence>
<reference evidence="2 3" key="1">
    <citation type="submission" date="2014-04" db="EMBL/GenBank/DDBJ databases">
        <authorList>
            <consortium name="DOE Joint Genome Institute"/>
            <person name="Kuo A."/>
            <person name="Kohler A."/>
            <person name="Nagy L.G."/>
            <person name="Floudas D."/>
            <person name="Copeland A."/>
            <person name="Barry K.W."/>
            <person name="Cichocki N."/>
            <person name="Veneault-Fourrey C."/>
            <person name="LaButti K."/>
            <person name="Lindquist E.A."/>
            <person name="Lipzen A."/>
            <person name="Lundell T."/>
            <person name="Morin E."/>
            <person name="Murat C."/>
            <person name="Sun H."/>
            <person name="Tunlid A."/>
            <person name="Henrissat B."/>
            <person name="Grigoriev I.V."/>
            <person name="Hibbett D.S."/>
            <person name="Martin F."/>
            <person name="Nordberg H.P."/>
            <person name="Cantor M.N."/>
            <person name="Hua S.X."/>
        </authorList>
    </citation>
    <scope>NUCLEOTIDE SEQUENCE [LARGE SCALE GENOMIC DNA]</scope>
    <source>
        <strain evidence="2 3">Foug A</strain>
    </source>
</reference>
<accession>A0A0C3DCY6</accession>
<evidence type="ECO:0000313" key="3">
    <source>
        <dbReference type="Proteomes" id="UP000053989"/>
    </source>
</evidence>
<dbReference type="AlphaFoldDB" id="A0A0C3DCY6"/>
<gene>
    <name evidence="2" type="ORF">SCLCIDRAFT_31495</name>
</gene>
<reference evidence="3" key="2">
    <citation type="submission" date="2015-01" db="EMBL/GenBank/DDBJ databases">
        <title>Evolutionary Origins and Diversification of the Mycorrhizal Mutualists.</title>
        <authorList>
            <consortium name="DOE Joint Genome Institute"/>
            <consortium name="Mycorrhizal Genomics Consortium"/>
            <person name="Kohler A."/>
            <person name="Kuo A."/>
            <person name="Nagy L.G."/>
            <person name="Floudas D."/>
            <person name="Copeland A."/>
            <person name="Barry K.W."/>
            <person name="Cichocki N."/>
            <person name="Veneault-Fourrey C."/>
            <person name="LaButti K."/>
            <person name="Lindquist E.A."/>
            <person name="Lipzen A."/>
            <person name="Lundell T."/>
            <person name="Morin E."/>
            <person name="Murat C."/>
            <person name="Riley R."/>
            <person name="Ohm R."/>
            <person name="Sun H."/>
            <person name="Tunlid A."/>
            <person name="Henrissat B."/>
            <person name="Grigoriev I.V."/>
            <person name="Hibbett D.S."/>
            <person name="Martin F."/>
        </authorList>
    </citation>
    <scope>NUCLEOTIDE SEQUENCE [LARGE SCALE GENOMIC DNA]</scope>
    <source>
        <strain evidence="3">Foug A</strain>
    </source>
</reference>
<organism evidence="2 3">
    <name type="scientific">Scleroderma citrinum Foug A</name>
    <dbReference type="NCBI Taxonomy" id="1036808"/>
    <lineage>
        <taxon>Eukaryota</taxon>
        <taxon>Fungi</taxon>
        <taxon>Dikarya</taxon>
        <taxon>Basidiomycota</taxon>
        <taxon>Agaricomycotina</taxon>
        <taxon>Agaricomycetes</taxon>
        <taxon>Agaricomycetidae</taxon>
        <taxon>Boletales</taxon>
        <taxon>Sclerodermatineae</taxon>
        <taxon>Sclerodermataceae</taxon>
        <taxon>Scleroderma</taxon>
    </lineage>
</organism>
<evidence type="ECO:0000256" key="1">
    <source>
        <dbReference type="SAM" id="MobiDB-lite"/>
    </source>
</evidence>
<dbReference type="EMBL" id="KN822166">
    <property type="protein sequence ID" value="KIM53946.1"/>
    <property type="molecule type" value="Genomic_DNA"/>
</dbReference>
<dbReference type="HOGENOM" id="CLU_2279130_0_0_1"/>
<feature type="compositionally biased region" description="Polar residues" evidence="1">
    <location>
        <begin position="73"/>
        <end position="85"/>
    </location>
</feature>
<protein>
    <submittedName>
        <fullName evidence="2">Uncharacterized protein</fullName>
    </submittedName>
</protein>